<evidence type="ECO:0000313" key="7">
    <source>
        <dbReference type="EMBL" id="SVB80530.1"/>
    </source>
</evidence>
<evidence type="ECO:0000259" key="6">
    <source>
        <dbReference type="SMART" id="SM00278"/>
    </source>
</evidence>
<feature type="region of interest" description="Disordered" evidence="5">
    <location>
        <begin position="118"/>
        <end position="139"/>
    </location>
</feature>
<keyword evidence="1" id="KW-0963">Cytoplasm</keyword>
<dbReference type="InterPro" id="IPR010994">
    <property type="entry name" value="RuvA_2-like"/>
</dbReference>
<dbReference type="GO" id="GO:0009378">
    <property type="term" value="F:four-way junction helicase activity"/>
    <property type="evidence" value="ECO:0007669"/>
    <property type="project" value="InterPro"/>
</dbReference>
<dbReference type="Pfam" id="PF14520">
    <property type="entry name" value="HHH_5"/>
    <property type="match status" value="1"/>
</dbReference>
<gene>
    <name evidence="7" type="ORF">METZ01_LOCUS233384</name>
</gene>
<dbReference type="SMART" id="SM00278">
    <property type="entry name" value="HhH1"/>
    <property type="match status" value="2"/>
</dbReference>
<evidence type="ECO:0000256" key="5">
    <source>
        <dbReference type="SAM" id="MobiDB-lite"/>
    </source>
</evidence>
<feature type="region of interest" description="Disordered" evidence="5">
    <location>
        <begin position="73"/>
        <end position="94"/>
    </location>
</feature>
<evidence type="ECO:0000256" key="1">
    <source>
        <dbReference type="ARBA" id="ARBA00022490"/>
    </source>
</evidence>
<dbReference type="InterPro" id="IPR000085">
    <property type="entry name" value="RuvA"/>
</dbReference>
<dbReference type="GO" id="GO:0006310">
    <property type="term" value="P:DNA recombination"/>
    <property type="evidence" value="ECO:0007669"/>
    <property type="project" value="InterPro"/>
</dbReference>
<dbReference type="Gene3D" id="1.10.8.10">
    <property type="entry name" value="DNA helicase RuvA subunit, C-terminal domain"/>
    <property type="match status" value="1"/>
</dbReference>
<dbReference type="EMBL" id="UINC01058361">
    <property type="protein sequence ID" value="SVB80530.1"/>
    <property type="molecule type" value="Genomic_DNA"/>
</dbReference>
<proteinExistence type="predicted"/>
<dbReference type="GO" id="GO:0003677">
    <property type="term" value="F:DNA binding"/>
    <property type="evidence" value="ECO:0007669"/>
    <property type="project" value="UniProtKB-KW"/>
</dbReference>
<dbReference type="SUPFAM" id="SSF47781">
    <property type="entry name" value="RuvA domain 2-like"/>
    <property type="match status" value="1"/>
</dbReference>
<keyword evidence="2" id="KW-0227">DNA damage</keyword>
<feature type="non-terminal residue" evidence="7">
    <location>
        <position position="1"/>
    </location>
</feature>
<keyword evidence="3" id="KW-0238">DNA-binding</keyword>
<keyword evidence="4" id="KW-0234">DNA repair</keyword>
<dbReference type="GO" id="GO:0005524">
    <property type="term" value="F:ATP binding"/>
    <property type="evidence" value="ECO:0007669"/>
    <property type="project" value="InterPro"/>
</dbReference>
<dbReference type="GO" id="GO:0009379">
    <property type="term" value="C:Holliday junction helicase complex"/>
    <property type="evidence" value="ECO:0007669"/>
    <property type="project" value="InterPro"/>
</dbReference>
<name>A0A382GZS0_9ZZZZ</name>
<evidence type="ECO:0000256" key="4">
    <source>
        <dbReference type="ARBA" id="ARBA00023204"/>
    </source>
</evidence>
<dbReference type="NCBIfam" id="TIGR00084">
    <property type="entry name" value="ruvA"/>
    <property type="match status" value="1"/>
</dbReference>
<feature type="domain" description="Helix-hairpin-helix DNA-binding motif class 1" evidence="6">
    <location>
        <begin position="11"/>
        <end position="30"/>
    </location>
</feature>
<dbReference type="Pfam" id="PF07499">
    <property type="entry name" value="RuvA_C"/>
    <property type="match status" value="1"/>
</dbReference>
<dbReference type="Gene3D" id="1.10.150.20">
    <property type="entry name" value="5' to 3' exonuclease, C-terminal subdomain"/>
    <property type="match status" value="1"/>
</dbReference>
<organism evidence="7">
    <name type="scientific">marine metagenome</name>
    <dbReference type="NCBI Taxonomy" id="408172"/>
    <lineage>
        <taxon>unclassified sequences</taxon>
        <taxon>metagenomes</taxon>
        <taxon>ecological metagenomes</taxon>
    </lineage>
</organism>
<feature type="domain" description="Helix-hairpin-helix DNA-binding motif class 1" evidence="6">
    <location>
        <begin position="46"/>
        <end position="65"/>
    </location>
</feature>
<accession>A0A382GZS0</accession>
<dbReference type="InterPro" id="IPR011114">
    <property type="entry name" value="RuvA_C"/>
</dbReference>
<dbReference type="GO" id="GO:0006281">
    <property type="term" value="P:DNA repair"/>
    <property type="evidence" value="ECO:0007669"/>
    <property type="project" value="UniProtKB-KW"/>
</dbReference>
<sequence>FSHPAEREMFELLIGVSGIGPNSAQTILSGMSVADLQRAIHHERVTELTKVRGVGTKTAQRVVIELRDRIRLPLAGTDDAEEEPQQSPEDPLGEEAAMALEKLGFATSAARKAVAAARKKQEAGAPTVQDLIKGALRER</sequence>
<dbReference type="InterPro" id="IPR003583">
    <property type="entry name" value="Hlx-hairpin-Hlx_DNA-bd_motif"/>
</dbReference>
<dbReference type="AlphaFoldDB" id="A0A382GZS0"/>
<dbReference type="SUPFAM" id="SSF46929">
    <property type="entry name" value="DNA helicase RuvA subunit, C-terminal domain"/>
    <property type="match status" value="1"/>
</dbReference>
<protein>
    <recommendedName>
        <fullName evidence="6">Helix-hairpin-helix DNA-binding motif class 1 domain-containing protein</fullName>
    </recommendedName>
</protein>
<dbReference type="InterPro" id="IPR036267">
    <property type="entry name" value="RuvA_C_sf"/>
</dbReference>
<evidence type="ECO:0000256" key="2">
    <source>
        <dbReference type="ARBA" id="ARBA00022763"/>
    </source>
</evidence>
<evidence type="ECO:0000256" key="3">
    <source>
        <dbReference type="ARBA" id="ARBA00023125"/>
    </source>
</evidence>
<reference evidence="7" key="1">
    <citation type="submission" date="2018-05" db="EMBL/GenBank/DDBJ databases">
        <authorList>
            <person name="Lanie J.A."/>
            <person name="Ng W.-L."/>
            <person name="Kazmierczak K.M."/>
            <person name="Andrzejewski T.M."/>
            <person name="Davidsen T.M."/>
            <person name="Wayne K.J."/>
            <person name="Tettelin H."/>
            <person name="Glass J.I."/>
            <person name="Rusch D."/>
            <person name="Podicherti R."/>
            <person name="Tsui H.-C.T."/>
            <person name="Winkler M.E."/>
        </authorList>
    </citation>
    <scope>NUCLEOTIDE SEQUENCE</scope>
</reference>